<gene>
    <name evidence="1" type="ORF">MRB53_027970</name>
</gene>
<name>A0ACC2KED8_PERAE</name>
<proteinExistence type="predicted"/>
<accession>A0ACC2KED8</accession>
<evidence type="ECO:0000313" key="2">
    <source>
        <dbReference type="Proteomes" id="UP001234297"/>
    </source>
</evidence>
<reference evidence="1 2" key="1">
    <citation type="journal article" date="2022" name="Hortic Res">
        <title>A haplotype resolved chromosomal level avocado genome allows analysis of novel avocado genes.</title>
        <authorList>
            <person name="Nath O."/>
            <person name="Fletcher S.J."/>
            <person name="Hayward A."/>
            <person name="Shaw L.M."/>
            <person name="Masouleh A.K."/>
            <person name="Furtado A."/>
            <person name="Henry R.J."/>
            <person name="Mitter N."/>
        </authorList>
    </citation>
    <scope>NUCLEOTIDE SEQUENCE [LARGE SCALE GENOMIC DNA]</scope>
    <source>
        <strain evidence="2">cv. Hass</strain>
    </source>
</reference>
<dbReference type="EMBL" id="CM056817">
    <property type="protein sequence ID" value="KAJ8619441.1"/>
    <property type="molecule type" value="Genomic_DNA"/>
</dbReference>
<sequence length="103" mass="11832">MPAWEREEQRKRLKKEGEREGRKGDEEEEEATERTLSVICFLPFFFLISHGYSEDEEDDEMVVNAFKHTEEVTHALVATDALGKTPGNNFEDVTDGLKEIDAL</sequence>
<keyword evidence="2" id="KW-1185">Reference proteome</keyword>
<comment type="caution">
    <text evidence="1">The sequence shown here is derived from an EMBL/GenBank/DDBJ whole genome shotgun (WGS) entry which is preliminary data.</text>
</comment>
<evidence type="ECO:0000313" key="1">
    <source>
        <dbReference type="EMBL" id="KAJ8619441.1"/>
    </source>
</evidence>
<protein>
    <submittedName>
        <fullName evidence="1">Uncharacterized protein</fullName>
    </submittedName>
</protein>
<dbReference type="Proteomes" id="UP001234297">
    <property type="component" value="Chromosome 9"/>
</dbReference>
<organism evidence="1 2">
    <name type="scientific">Persea americana</name>
    <name type="common">Avocado</name>
    <dbReference type="NCBI Taxonomy" id="3435"/>
    <lineage>
        <taxon>Eukaryota</taxon>
        <taxon>Viridiplantae</taxon>
        <taxon>Streptophyta</taxon>
        <taxon>Embryophyta</taxon>
        <taxon>Tracheophyta</taxon>
        <taxon>Spermatophyta</taxon>
        <taxon>Magnoliopsida</taxon>
        <taxon>Magnoliidae</taxon>
        <taxon>Laurales</taxon>
        <taxon>Lauraceae</taxon>
        <taxon>Persea</taxon>
    </lineage>
</organism>